<sequence>MMKRKCSVNLFLVFCVVFLPRDVFSAPSQQFPFGVIEGVDVQAITSGKTVYAYYGIPFAEPPVGPLRFRPPVPYAGRNPNNVISSNSFRASCMQEAPPVPTTTSEDCLHLNIFAPSASSQTERKVMVWIHGGGYILGDVRPYTPTDLVADYDVVVVTIHYRLGFFGFMSTGDEASPGNNGLRDQVLALQWVKDNIRAFGGDPDDVTLFGESAGAGSVSFLSLSPYSKGLFTKAIMQSGTVFSPWSIISPARARSNFYKMAGQLNCLPWWYLVGRHESPIM</sequence>
<evidence type="ECO:0000256" key="1">
    <source>
        <dbReference type="ARBA" id="ARBA00005964"/>
    </source>
</evidence>
<evidence type="ECO:0000256" key="4">
    <source>
        <dbReference type="RuleBase" id="RU361235"/>
    </source>
</evidence>
<dbReference type="InterPro" id="IPR019826">
    <property type="entry name" value="Carboxylesterase_B_AS"/>
</dbReference>
<dbReference type="PANTHER" id="PTHR43918:SF4">
    <property type="entry name" value="CARBOXYLIC ESTER HYDROLASE"/>
    <property type="match status" value="1"/>
</dbReference>
<evidence type="ECO:0000256" key="3">
    <source>
        <dbReference type="ARBA" id="ARBA00022801"/>
    </source>
</evidence>
<evidence type="ECO:0000313" key="6">
    <source>
        <dbReference type="Proteomes" id="UP000694888"/>
    </source>
</evidence>
<dbReference type="InterPro" id="IPR050654">
    <property type="entry name" value="AChE-related_enzymes"/>
</dbReference>
<evidence type="ECO:0000259" key="5">
    <source>
        <dbReference type="Pfam" id="PF00135"/>
    </source>
</evidence>
<dbReference type="RefSeq" id="XP_012944282.1">
    <property type="nucleotide sequence ID" value="XM_013088828.1"/>
</dbReference>
<keyword evidence="4" id="KW-0732">Signal</keyword>
<dbReference type="SUPFAM" id="SSF53474">
    <property type="entry name" value="alpha/beta-Hydrolases"/>
    <property type="match status" value="1"/>
</dbReference>
<name>A0ABM1AB19_APLCA</name>
<gene>
    <name evidence="7" type="primary">LOC101859976</name>
</gene>
<keyword evidence="2" id="KW-0719">Serine esterase</keyword>
<proteinExistence type="inferred from homology"/>
<feature type="domain" description="Carboxylesterase type B" evidence="5">
    <location>
        <begin position="29"/>
        <end position="265"/>
    </location>
</feature>
<organism evidence="6 7">
    <name type="scientific">Aplysia californica</name>
    <name type="common">California sea hare</name>
    <dbReference type="NCBI Taxonomy" id="6500"/>
    <lineage>
        <taxon>Eukaryota</taxon>
        <taxon>Metazoa</taxon>
        <taxon>Spiralia</taxon>
        <taxon>Lophotrochozoa</taxon>
        <taxon>Mollusca</taxon>
        <taxon>Gastropoda</taxon>
        <taxon>Heterobranchia</taxon>
        <taxon>Euthyneura</taxon>
        <taxon>Tectipleura</taxon>
        <taxon>Aplysiida</taxon>
        <taxon>Aplysioidea</taxon>
        <taxon>Aplysiidae</taxon>
        <taxon>Aplysia</taxon>
    </lineage>
</organism>
<dbReference type="InterPro" id="IPR002018">
    <property type="entry name" value="CarbesteraseB"/>
</dbReference>
<evidence type="ECO:0000256" key="2">
    <source>
        <dbReference type="ARBA" id="ARBA00022487"/>
    </source>
</evidence>
<dbReference type="GeneID" id="101859976"/>
<dbReference type="PROSITE" id="PS00122">
    <property type="entry name" value="CARBOXYLESTERASE_B_1"/>
    <property type="match status" value="1"/>
</dbReference>
<dbReference type="PANTHER" id="PTHR43918">
    <property type="entry name" value="ACETYLCHOLINESTERASE"/>
    <property type="match status" value="1"/>
</dbReference>
<reference evidence="7" key="1">
    <citation type="submission" date="2025-08" db="UniProtKB">
        <authorList>
            <consortium name="RefSeq"/>
        </authorList>
    </citation>
    <scope>IDENTIFICATION</scope>
</reference>
<keyword evidence="3 4" id="KW-0378">Hydrolase</keyword>
<dbReference type="InterPro" id="IPR029058">
    <property type="entry name" value="AB_hydrolase_fold"/>
</dbReference>
<dbReference type="Gene3D" id="3.40.50.1820">
    <property type="entry name" value="alpha/beta hydrolase"/>
    <property type="match status" value="1"/>
</dbReference>
<feature type="signal peptide" evidence="4">
    <location>
        <begin position="1"/>
        <end position="25"/>
    </location>
</feature>
<dbReference type="Proteomes" id="UP000694888">
    <property type="component" value="Unplaced"/>
</dbReference>
<dbReference type="EC" id="3.1.1.-" evidence="4"/>
<dbReference type="Pfam" id="PF00135">
    <property type="entry name" value="COesterase"/>
    <property type="match status" value="1"/>
</dbReference>
<keyword evidence="6" id="KW-1185">Reference proteome</keyword>
<comment type="similarity">
    <text evidence="1 4">Belongs to the type-B carboxylesterase/lipase family.</text>
</comment>
<feature type="chain" id="PRO_5044964011" description="Carboxylic ester hydrolase" evidence="4">
    <location>
        <begin position="26"/>
        <end position="280"/>
    </location>
</feature>
<evidence type="ECO:0000313" key="7">
    <source>
        <dbReference type="RefSeq" id="XP_012944282.1"/>
    </source>
</evidence>
<protein>
    <recommendedName>
        <fullName evidence="4">Carboxylic ester hydrolase</fullName>
        <ecNumber evidence="4">3.1.1.-</ecNumber>
    </recommendedName>
</protein>
<accession>A0ABM1AB19</accession>